<sequence>MLNYTPYNRVDTYTNLLNTLSRLEKVELIKKIADSLKEDTIDTEKLEREKSFFSSFGAFSSEQAAEDIIADIKGSRAFRKRDLSLEI</sequence>
<accession>A0ABS0SJW5</accession>
<reference evidence="1 2" key="1">
    <citation type="journal article" date="2021" name="Int. J. Syst. Evol. Microbiol.">
        <title>Capnocytophaga periodontitidis sp. nov., isolated from subgingival plaque of periodontitis patient.</title>
        <authorList>
            <person name="Zhang Y."/>
            <person name="Qiao D."/>
            <person name="Shi W."/>
            <person name="Wu D."/>
            <person name="Cai M."/>
        </authorList>
    </citation>
    <scope>NUCLEOTIDE SEQUENCE [LARGE SCALE GENOMIC DNA]</scope>
    <source>
        <strain evidence="1 2">051621</strain>
    </source>
</reference>
<gene>
    <name evidence="1" type="ORF">I7X30_00590</name>
</gene>
<evidence type="ECO:0000313" key="1">
    <source>
        <dbReference type="EMBL" id="MBI1645563.1"/>
    </source>
</evidence>
<protein>
    <submittedName>
        <fullName evidence="1">Uncharacterized protein</fullName>
    </submittedName>
</protein>
<name>A0ABS0SJW5_9FLAO</name>
<dbReference type="EMBL" id="JAEFDC010000001">
    <property type="protein sequence ID" value="MBI1645563.1"/>
    <property type="molecule type" value="Genomic_DNA"/>
</dbReference>
<dbReference type="Proteomes" id="UP000641139">
    <property type="component" value="Unassembled WGS sequence"/>
</dbReference>
<evidence type="ECO:0000313" key="2">
    <source>
        <dbReference type="Proteomes" id="UP000641139"/>
    </source>
</evidence>
<comment type="caution">
    <text evidence="1">The sequence shown here is derived from an EMBL/GenBank/DDBJ whole genome shotgun (WGS) entry which is preliminary data.</text>
</comment>
<proteinExistence type="predicted"/>
<keyword evidence="2" id="KW-1185">Reference proteome</keyword>
<organism evidence="1 2">
    <name type="scientific">Capnocytophaga periodontitidis</name>
    <dbReference type="NCBI Taxonomy" id="2795027"/>
    <lineage>
        <taxon>Bacteria</taxon>
        <taxon>Pseudomonadati</taxon>
        <taxon>Bacteroidota</taxon>
        <taxon>Flavobacteriia</taxon>
        <taxon>Flavobacteriales</taxon>
        <taxon>Flavobacteriaceae</taxon>
        <taxon>Capnocytophaga</taxon>
    </lineage>
</organism>
<dbReference type="RefSeq" id="WP_198465598.1">
    <property type="nucleotide sequence ID" value="NZ_JAEFDB010000002.1"/>
</dbReference>